<organism evidence="4 5">
    <name type="scientific">Actinidia rufa</name>
    <dbReference type="NCBI Taxonomy" id="165716"/>
    <lineage>
        <taxon>Eukaryota</taxon>
        <taxon>Viridiplantae</taxon>
        <taxon>Streptophyta</taxon>
        <taxon>Embryophyta</taxon>
        <taxon>Tracheophyta</taxon>
        <taxon>Spermatophyta</taxon>
        <taxon>Magnoliopsida</taxon>
        <taxon>eudicotyledons</taxon>
        <taxon>Gunneridae</taxon>
        <taxon>Pentapetalae</taxon>
        <taxon>asterids</taxon>
        <taxon>Ericales</taxon>
        <taxon>Actinidiaceae</taxon>
        <taxon>Actinidia</taxon>
    </lineage>
</organism>
<feature type="region of interest" description="Disordered" evidence="2">
    <location>
        <begin position="223"/>
        <end position="256"/>
    </location>
</feature>
<dbReference type="OrthoDB" id="1751927at2759"/>
<evidence type="ECO:0000313" key="4">
    <source>
        <dbReference type="EMBL" id="GFY95598.1"/>
    </source>
</evidence>
<dbReference type="InterPro" id="IPR007321">
    <property type="entry name" value="Transposase_28"/>
</dbReference>
<name>A0A7J0FA74_9ERIC</name>
<feature type="region of interest" description="Disordered" evidence="2">
    <location>
        <begin position="456"/>
        <end position="488"/>
    </location>
</feature>
<dbReference type="EMBL" id="BJWL01000010">
    <property type="protein sequence ID" value="GFY95598.1"/>
    <property type="molecule type" value="Genomic_DNA"/>
</dbReference>
<feature type="region of interest" description="Disordered" evidence="2">
    <location>
        <begin position="553"/>
        <end position="579"/>
    </location>
</feature>
<evidence type="ECO:0000259" key="3">
    <source>
        <dbReference type="Pfam" id="PF04195"/>
    </source>
</evidence>
<dbReference type="Pfam" id="PF04195">
    <property type="entry name" value="Transposase_28"/>
    <property type="match status" value="1"/>
</dbReference>
<dbReference type="PANTHER" id="PTHR31099:SF28">
    <property type="entry name" value="F5J5.12"/>
    <property type="match status" value="1"/>
</dbReference>
<feature type="region of interest" description="Disordered" evidence="2">
    <location>
        <begin position="275"/>
        <end position="329"/>
    </location>
</feature>
<feature type="compositionally biased region" description="Basic and acidic residues" evidence="2">
    <location>
        <begin position="558"/>
        <end position="576"/>
    </location>
</feature>
<feature type="compositionally biased region" description="Basic and acidic residues" evidence="2">
    <location>
        <begin position="472"/>
        <end position="488"/>
    </location>
</feature>
<comment type="caution">
    <text evidence="4">The sequence shown here is derived from an EMBL/GenBank/DDBJ whole genome shotgun (WGS) entry which is preliminary data.</text>
</comment>
<gene>
    <name evidence="4" type="ORF">Acr_10g0009830</name>
</gene>
<proteinExistence type="predicted"/>
<keyword evidence="1" id="KW-0175">Coiled coil</keyword>
<dbReference type="Proteomes" id="UP000585474">
    <property type="component" value="Unassembled WGS sequence"/>
</dbReference>
<feature type="coiled-coil region" evidence="1">
    <location>
        <begin position="352"/>
        <end position="404"/>
    </location>
</feature>
<evidence type="ECO:0000256" key="2">
    <source>
        <dbReference type="SAM" id="MobiDB-lite"/>
    </source>
</evidence>
<accession>A0A7J0FA74</accession>
<feature type="compositionally biased region" description="Basic and acidic residues" evidence="2">
    <location>
        <begin position="292"/>
        <end position="309"/>
    </location>
</feature>
<evidence type="ECO:0000256" key="1">
    <source>
        <dbReference type="SAM" id="Coils"/>
    </source>
</evidence>
<feature type="coiled-coil region" evidence="1">
    <location>
        <begin position="666"/>
        <end position="707"/>
    </location>
</feature>
<feature type="domain" description="Transposase (putative) gypsy type" evidence="3">
    <location>
        <begin position="129"/>
        <end position="191"/>
    </location>
</feature>
<protein>
    <recommendedName>
        <fullName evidence="3">Transposase (putative) gypsy type domain-containing protein</fullName>
    </recommendedName>
</protein>
<sequence>MSNGDSTANVGDVVEMESQAHLILKVTGEVEIGGELIEPMGLPHHEFFAIAFALELLLLSDVHPGLVTLPLLKSFNTRPLLERETNTMTQGELDRLRKSCSIPSRIHIRLPEADKTIAFTRLGEVAFYEVLFQDGLRLPIHATIRRILVYYNICPTQLAPNAWRSIVDVVVLWRFHKFVVSLNEFRNLFSLFNNPKPDSGCLYFKARLKKTLLEGLALDSRKMVSSGGDNTEDKPVGDAAHVMGDKGSPSSSSISSLEAWLDPALPPEIRSAENRHEKACPNGEGDGLGGEGRGHWRETPSRRDAKHLTLQEGQTGGRSQEEVANVAPEDKKKWPTTKAITKFFHVIGQNVAKDLEGRVAELEAKKQYSTEELRRVKEECDANLERLQKEVAELKEREALAKTLAVESTNPLMTSRRLWNGQLLGYFGKYDDIVHPRRVRFCLTNSFSDSMLGTMGEEHPRGGATSSSGDAGEFRPSHEHVQQQSPSRDDLIECLGSIRTKLRRILPHVPDLTLLRWSGGKLCQRESASRISVRSSKNQRMEVLRGPCSCQRGGDWQEAPRRQEGNPFRQRSDHRSHGLVMPRGGYFGQPRHCLGPHGFYSGQPIRCREAFTGSNSPTNKEKVDKLTLDQTATKLFHMIGQLFEVGRRGSTPLSKEGQSASMGSEISRLQKLSADLEQQLAEARAHKQQANDNLAKMKSNQDSLADKFERSGVLVVELREALDKAKESAVEEFKSSSEFLVAVEDSASKYFGEGFEFCKV</sequence>
<dbReference type="PANTHER" id="PTHR31099">
    <property type="entry name" value="OS06G0165300 PROTEIN"/>
    <property type="match status" value="1"/>
</dbReference>
<dbReference type="AlphaFoldDB" id="A0A7J0FA74"/>
<evidence type="ECO:0000313" key="5">
    <source>
        <dbReference type="Proteomes" id="UP000585474"/>
    </source>
</evidence>
<reference evidence="4 5" key="1">
    <citation type="submission" date="2019-07" db="EMBL/GenBank/DDBJ databases">
        <title>De Novo Assembly of kiwifruit Actinidia rufa.</title>
        <authorList>
            <person name="Sugita-Konishi S."/>
            <person name="Sato K."/>
            <person name="Mori E."/>
            <person name="Abe Y."/>
            <person name="Kisaki G."/>
            <person name="Hamano K."/>
            <person name="Suezawa K."/>
            <person name="Otani M."/>
            <person name="Fukuda T."/>
            <person name="Manabe T."/>
            <person name="Gomi K."/>
            <person name="Tabuchi M."/>
            <person name="Akimitsu K."/>
            <person name="Kataoka I."/>
        </authorList>
    </citation>
    <scope>NUCLEOTIDE SEQUENCE [LARGE SCALE GENOMIC DNA]</scope>
    <source>
        <strain evidence="5">cv. Fuchu</strain>
    </source>
</reference>
<keyword evidence="5" id="KW-1185">Reference proteome</keyword>